<accession>A0A822VPK8</accession>
<evidence type="ECO:0000313" key="2">
    <source>
        <dbReference type="Proteomes" id="UP000075041"/>
    </source>
</evidence>
<dbReference type="PIRSF" id="PIRSF034934">
    <property type="entry name" value="AbiF_AbiD"/>
    <property type="match status" value="1"/>
</dbReference>
<dbReference type="Pfam" id="PF07751">
    <property type="entry name" value="Abi_2"/>
    <property type="match status" value="1"/>
</dbReference>
<dbReference type="InterPro" id="IPR017034">
    <property type="entry name" value="Abi_system_AbiD/AbiF"/>
</dbReference>
<sequence>MSSFSHKSFEEQVALLESRGMLFSGEQDKKKAEQKLSIISYYKLKEFARPFSKIVTVDGVRQINYQNTPFKKITVRYYQDKRLRLHLLDALEDIEVALKTQVAFVLGYRRLGPYGYLNFSQWCNKKEYCKHYLKYREEKFKKQLKAELKRTTSPEIKEKLKIDNMKYPPIWLAINLMTFGQIINLIELMSTNNIRQIAKQYDCSDAELLSWLKCLNLLRNMCAHNSNIIDLKMHTTPILREEWKELLYELKEGVYSNRIALSIIIVKYMMDAIDNQYNFREIFGSFRKLIDKSQRQANYYGLKNKEVLNCLQHNSLYTRI</sequence>
<gene>
    <name evidence="1" type="ORF">ERS132356_01816</name>
</gene>
<protein>
    <submittedName>
        <fullName evidence="1">Abortive infection bacteriophage resistance protein</fullName>
    </submittedName>
</protein>
<dbReference type="InterPro" id="IPR011664">
    <property type="entry name" value="Abi_system_AbiD/AbiF-like"/>
</dbReference>
<name>A0A822VPK8_STRSU</name>
<proteinExistence type="predicted"/>
<evidence type="ECO:0000313" key="1">
    <source>
        <dbReference type="EMBL" id="CYU20959.1"/>
    </source>
</evidence>
<reference evidence="1 2" key="1">
    <citation type="submission" date="2016-02" db="EMBL/GenBank/DDBJ databases">
        <authorList>
            <consortium name="Pathogen Informatics"/>
        </authorList>
    </citation>
    <scope>NUCLEOTIDE SEQUENCE [LARGE SCALE GENOMIC DNA]</scope>
    <source>
        <strain evidence="1 2">LOLA-SS005</strain>
    </source>
</reference>
<organism evidence="1 2">
    <name type="scientific">Streptococcus suis</name>
    <dbReference type="NCBI Taxonomy" id="1307"/>
    <lineage>
        <taxon>Bacteria</taxon>
        <taxon>Bacillati</taxon>
        <taxon>Bacillota</taxon>
        <taxon>Bacilli</taxon>
        <taxon>Lactobacillales</taxon>
        <taxon>Streptococcaceae</taxon>
        <taxon>Streptococcus</taxon>
    </lineage>
</organism>
<dbReference type="EMBL" id="FIFJ01000027">
    <property type="protein sequence ID" value="CYU20959.1"/>
    <property type="molecule type" value="Genomic_DNA"/>
</dbReference>
<dbReference type="RefSeq" id="WP_023370356.1">
    <property type="nucleotide sequence ID" value="NZ_CECR01000005.1"/>
</dbReference>
<dbReference type="AlphaFoldDB" id="A0A822VPK8"/>
<comment type="caution">
    <text evidence="1">The sequence shown here is derived from an EMBL/GenBank/DDBJ whole genome shotgun (WGS) entry which is preliminary data.</text>
</comment>
<dbReference type="Proteomes" id="UP000075041">
    <property type="component" value="Unassembled WGS sequence"/>
</dbReference>